<dbReference type="GO" id="GO:0050661">
    <property type="term" value="F:NADP binding"/>
    <property type="evidence" value="ECO:0007669"/>
    <property type="project" value="InterPro"/>
</dbReference>
<dbReference type="OrthoDB" id="2915840at2759"/>
<evidence type="ECO:0000256" key="2">
    <source>
        <dbReference type="ARBA" id="ARBA00022630"/>
    </source>
</evidence>
<dbReference type="InterPro" id="IPR020946">
    <property type="entry name" value="Flavin_mOase-like"/>
</dbReference>
<dbReference type="Pfam" id="PF00743">
    <property type="entry name" value="FMO-like"/>
    <property type="match status" value="1"/>
</dbReference>
<dbReference type="AlphaFoldDB" id="A0A9P9D0B3"/>
<gene>
    <name evidence="5" type="ORF">EDB81DRAFT_736275</name>
</gene>
<dbReference type="GO" id="GO:0050660">
    <property type="term" value="F:flavin adenine dinucleotide binding"/>
    <property type="evidence" value="ECO:0007669"/>
    <property type="project" value="InterPro"/>
</dbReference>
<keyword evidence="4" id="KW-0560">Oxidoreductase</keyword>
<comment type="caution">
    <text evidence="5">The sequence shown here is derived from an EMBL/GenBank/DDBJ whole genome shotgun (WGS) entry which is preliminary data.</text>
</comment>
<evidence type="ECO:0000313" key="6">
    <source>
        <dbReference type="Proteomes" id="UP000738349"/>
    </source>
</evidence>
<evidence type="ECO:0000256" key="3">
    <source>
        <dbReference type="ARBA" id="ARBA00022827"/>
    </source>
</evidence>
<dbReference type="Proteomes" id="UP000738349">
    <property type="component" value="Unassembled WGS sequence"/>
</dbReference>
<organism evidence="5 6">
    <name type="scientific">Dactylonectria macrodidyma</name>
    <dbReference type="NCBI Taxonomy" id="307937"/>
    <lineage>
        <taxon>Eukaryota</taxon>
        <taxon>Fungi</taxon>
        <taxon>Dikarya</taxon>
        <taxon>Ascomycota</taxon>
        <taxon>Pezizomycotina</taxon>
        <taxon>Sordariomycetes</taxon>
        <taxon>Hypocreomycetidae</taxon>
        <taxon>Hypocreales</taxon>
        <taxon>Nectriaceae</taxon>
        <taxon>Dactylonectria</taxon>
    </lineage>
</organism>
<dbReference type="InterPro" id="IPR036188">
    <property type="entry name" value="FAD/NAD-bd_sf"/>
</dbReference>
<name>A0A9P9D0B3_9HYPO</name>
<dbReference type="Gene3D" id="3.50.50.60">
    <property type="entry name" value="FAD/NAD(P)-binding domain"/>
    <property type="match status" value="1"/>
</dbReference>
<keyword evidence="6" id="KW-1185">Reference proteome</keyword>
<evidence type="ECO:0000256" key="1">
    <source>
        <dbReference type="ARBA" id="ARBA00009183"/>
    </source>
</evidence>
<accession>A0A9P9D0B3</accession>
<evidence type="ECO:0000256" key="4">
    <source>
        <dbReference type="ARBA" id="ARBA00023002"/>
    </source>
</evidence>
<dbReference type="GO" id="GO:0004499">
    <property type="term" value="F:N,N-dimethylaniline monooxygenase activity"/>
    <property type="evidence" value="ECO:0007669"/>
    <property type="project" value="InterPro"/>
</dbReference>
<evidence type="ECO:0000313" key="5">
    <source>
        <dbReference type="EMBL" id="KAH7110273.1"/>
    </source>
</evidence>
<sequence length="616" mass="69407">MERLDLVVIGAGWYGLAAAKQYRCFHPGGAVAVMDSGSSIGGVWAKELLYPGLKSNNLIGSFQYPDFPMDEATFGVKPRHHIPGTVVNRYLNAYAEKFDLVDIIRLRSKVESAEHQSDGGWILSVRRLEDQDSSAGSKVFTRCLVLATGLVSQPFKPHIRGQEEFGHPLFHSKEFANHTDTFESGKKVTIFGGTKFAWDAVYAYAMKGIKVDWIIRPTGHGPCWMSPPFVTPFKIWIEYLVNIRLVHWFAPCIWGQDSGFLGIKRFWHGTAIGRKIVDLFWNVISSDVIGLMGFNENPEFKKLEPTSEAMYDGCSFSILNYDTDFFQPIRDGTVKIHSADLSHLSSGQIHLDDASQTVLDTDAMLFVTGWKNIPALKFLPEGIDRKIGMTHHSLPLDRDADPDDGLAEQADLLAKADAEILSRFPRLKIPPKFNPDYKPLTQTKAFSVADEDKTAPVLPETPMMLYHLMVPGTSELLKAKDIAVAGSCMNFSNPITAHIQGLWISAYFDGKLRRDPSSAVLPRNRNSLSEAMTLDQVHYETVLHNRFGRWRYPNDPGSKHGDFIFEAVPYMDMMMADLGLKVHRKSGWFREIIEPYVPEDYADINDEWYPKYGKTD</sequence>
<dbReference type="PANTHER" id="PTHR23023">
    <property type="entry name" value="DIMETHYLANILINE MONOOXYGENASE"/>
    <property type="match status" value="1"/>
</dbReference>
<dbReference type="SUPFAM" id="SSF51905">
    <property type="entry name" value="FAD/NAD(P)-binding domain"/>
    <property type="match status" value="1"/>
</dbReference>
<proteinExistence type="inferred from homology"/>
<reference evidence="5" key="1">
    <citation type="journal article" date="2021" name="Nat. Commun.">
        <title>Genetic determinants of endophytism in the Arabidopsis root mycobiome.</title>
        <authorList>
            <person name="Mesny F."/>
            <person name="Miyauchi S."/>
            <person name="Thiergart T."/>
            <person name="Pickel B."/>
            <person name="Atanasova L."/>
            <person name="Karlsson M."/>
            <person name="Huettel B."/>
            <person name="Barry K.W."/>
            <person name="Haridas S."/>
            <person name="Chen C."/>
            <person name="Bauer D."/>
            <person name="Andreopoulos W."/>
            <person name="Pangilinan J."/>
            <person name="LaButti K."/>
            <person name="Riley R."/>
            <person name="Lipzen A."/>
            <person name="Clum A."/>
            <person name="Drula E."/>
            <person name="Henrissat B."/>
            <person name="Kohler A."/>
            <person name="Grigoriev I.V."/>
            <person name="Martin F.M."/>
            <person name="Hacquard S."/>
        </authorList>
    </citation>
    <scope>NUCLEOTIDE SEQUENCE</scope>
    <source>
        <strain evidence="5">MPI-CAGE-AT-0147</strain>
    </source>
</reference>
<dbReference type="InterPro" id="IPR050346">
    <property type="entry name" value="FMO-like"/>
</dbReference>
<comment type="similarity">
    <text evidence="1">Belongs to the FMO family.</text>
</comment>
<protein>
    <submittedName>
        <fullName evidence="5">Uncharacterized protein</fullName>
    </submittedName>
</protein>
<keyword evidence="2" id="KW-0285">Flavoprotein</keyword>
<dbReference type="EMBL" id="JAGMUV010000046">
    <property type="protein sequence ID" value="KAH7110273.1"/>
    <property type="molecule type" value="Genomic_DNA"/>
</dbReference>
<keyword evidence="3" id="KW-0274">FAD</keyword>